<keyword evidence="8" id="KW-1185">Reference proteome</keyword>
<evidence type="ECO:0000256" key="4">
    <source>
        <dbReference type="ARBA" id="ARBA00047606"/>
    </source>
</evidence>
<dbReference type="InterPro" id="IPR002213">
    <property type="entry name" value="UDP_glucos_trans"/>
</dbReference>
<sequence length="515" mass="57360">MGLNEKVCKKLEMADPKNSNHVAMFPWFGFGHFIPFLHLSNKLAEKGYKVSYLLPKGAQPKLSQLNQHPNLIHFFPLVVPHVEGLPPGAETCSDVPYPLHDQLCTALDLTRDQVKAILAVIKPNFVLFDVAYWIPALGRELGFKSVMYATVCAAGHSLRLVPAMKIVKGMSFEEMMQTPPGYPSSTVVPRPDEVAQARSLAEEFGSGLSKYDRLVTSKEESDAIALRTCREFEGPFIDYMAQQFGKPVLLAGPVLPEDPLSQLEEKWHKWLSKFEAGSVVFCAFGSQIKLKKNQFQELLLAFELSGLPFLVALAPPEGCSTIEEAIPEGFEKRVQAKGWVYGDWVPQPQILGHPSVGCFVSHCGFSSMWEALQSDCQIVLAPHLGDQIVNTMLLVKEHNVAVEVEREGNGWISKENLNKAIKSVMDNSSEVAQIVNTMLLAKEHNVAVEVEREGNGWISKENLNKAIKSVMDNSSEVAKVVKSNRYKLKKVLFDENMQESYIDSFTMNLQALLIN</sequence>
<dbReference type="InterPro" id="IPR050481">
    <property type="entry name" value="UDP-glycosyltransf_plant"/>
</dbReference>
<reference evidence="7" key="1">
    <citation type="journal article" date="2023" name="Plant Biotechnol. J.">
        <title>Chromosome-level wild Hevea brasiliensis genome provides new tools for genomic-assisted breeding and valuable loci to elevate rubber yield.</title>
        <authorList>
            <person name="Cheng H."/>
            <person name="Song X."/>
            <person name="Hu Y."/>
            <person name="Wu T."/>
            <person name="Yang Q."/>
            <person name="An Z."/>
            <person name="Feng S."/>
            <person name="Deng Z."/>
            <person name="Wu W."/>
            <person name="Zeng X."/>
            <person name="Tu M."/>
            <person name="Wang X."/>
            <person name="Huang H."/>
        </authorList>
    </citation>
    <scope>NUCLEOTIDE SEQUENCE</scope>
    <source>
        <strain evidence="7">MT/VB/25A 57/8</strain>
    </source>
</reference>
<evidence type="ECO:0000256" key="3">
    <source>
        <dbReference type="ARBA" id="ARBA00022679"/>
    </source>
</evidence>
<comment type="catalytic activity">
    <reaction evidence="4">
        <text>an anthocyanidin + UDP-alpha-D-glucose + H(+) = an anthocyanidin 3-O-beta-D-glucoside + UDP</text>
        <dbReference type="Rhea" id="RHEA:20093"/>
        <dbReference type="ChEBI" id="CHEBI:15378"/>
        <dbReference type="ChEBI" id="CHEBI:16307"/>
        <dbReference type="ChEBI" id="CHEBI:58223"/>
        <dbReference type="ChEBI" id="CHEBI:58885"/>
        <dbReference type="ChEBI" id="CHEBI:143576"/>
        <dbReference type="EC" id="2.4.1.115"/>
    </reaction>
</comment>
<dbReference type="SUPFAM" id="SSF53756">
    <property type="entry name" value="UDP-Glycosyltransferase/glycogen phosphorylase"/>
    <property type="match status" value="2"/>
</dbReference>
<dbReference type="PROSITE" id="PS00375">
    <property type="entry name" value="UDPGT"/>
    <property type="match status" value="1"/>
</dbReference>
<dbReference type="Pfam" id="PF00201">
    <property type="entry name" value="UDPGT"/>
    <property type="match status" value="1"/>
</dbReference>
<evidence type="ECO:0000313" key="8">
    <source>
        <dbReference type="Proteomes" id="UP001174677"/>
    </source>
</evidence>
<protein>
    <recommendedName>
        <fullName evidence="6">Glycosyltransferase</fullName>
        <ecNumber evidence="6">2.4.1.-</ecNumber>
    </recommendedName>
</protein>
<evidence type="ECO:0000256" key="2">
    <source>
        <dbReference type="ARBA" id="ARBA00009995"/>
    </source>
</evidence>
<evidence type="ECO:0000256" key="5">
    <source>
        <dbReference type="RuleBase" id="RU003718"/>
    </source>
</evidence>
<proteinExistence type="inferred from homology"/>
<dbReference type="PANTHER" id="PTHR48049:SF52">
    <property type="entry name" value="ANTHOCYANIDIN 3-O-GLUCOSIDE 2''-O-GLUCOSYLTRANSFERASE-LIKE"/>
    <property type="match status" value="1"/>
</dbReference>
<dbReference type="EMBL" id="JARPOI010000009">
    <property type="protein sequence ID" value="KAJ9171432.1"/>
    <property type="molecule type" value="Genomic_DNA"/>
</dbReference>
<comment type="similarity">
    <text evidence="2 5">Belongs to the UDP-glycosyltransferase family.</text>
</comment>
<dbReference type="InterPro" id="IPR035595">
    <property type="entry name" value="UDP_glycos_trans_CS"/>
</dbReference>
<gene>
    <name evidence="7" type="ORF">P3X46_014801</name>
</gene>
<evidence type="ECO:0000256" key="1">
    <source>
        <dbReference type="ARBA" id="ARBA00004935"/>
    </source>
</evidence>
<comment type="caution">
    <text evidence="7">The sequence shown here is derived from an EMBL/GenBank/DDBJ whole genome shotgun (WGS) entry which is preliminary data.</text>
</comment>
<keyword evidence="5" id="KW-0328">Glycosyltransferase</keyword>
<dbReference type="CDD" id="cd03784">
    <property type="entry name" value="GT1_Gtf-like"/>
    <property type="match status" value="1"/>
</dbReference>
<evidence type="ECO:0000256" key="6">
    <source>
        <dbReference type="RuleBase" id="RU362057"/>
    </source>
</evidence>
<evidence type="ECO:0000313" key="7">
    <source>
        <dbReference type="EMBL" id="KAJ9171432.1"/>
    </source>
</evidence>
<dbReference type="EC" id="2.4.1.-" evidence="6"/>
<dbReference type="Gene3D" id="3.40.50.2000">
    <property type="entry name" value="Glycogen Phosphorylase B"/>
    <property type="match status" value="2"/>
</dbReference>
<organism evidence="7 8">
    <name type="scientific">Hevea brasiliensis</name>
    <name type="common">Para rubber tree</name>
    <name type="synonym">Siphonia brasiliensis</name>
    <dbReference type="NCBI Taxonomy" id="3981"/>
    <lineage>
        <taxon>Eukaryota</taxon>
        <taxon>Viridiplantae</taxon>
        <taxon>Streptophyta</taxon>
        <taxon>Embryophyta</taxon>
        <taxon>Tracheophyta</taxon>
        <taxon>Spermatophyta</taxon>
        <taxon>Magnoliopsida</taxon>
        <taxon>eudicotyledons</taxon>
        <taxon>Gunneridae</taxon>
        <taxon>Pentapetalae</taxon>
        <taxon>rosids</taxon>
        <taxon>fabids</taxon>
        <taxon>Malpighiales</taxon>
        <taxon>Euphorbiaceae</taxon>
        <taxon>Crotonoideae</taxon>
        <taxon>Micrandreae</taxon>
        <taxon>Hevea</taxon>
    </lineage>
</organism>
<keyword evidence="3 5" id="KW-0808">Transferase</keyword>
<name>A0ABQ9LW34_HEVBR</name>
<dbReference type="PANTHER" id="PTHR48049">
    <property type="entry name" value="GLYCOSYLTRANSFERASE"/>
    <property type="match status" value="1"/>
</dbReference>
<dbReference type="Proteomes" id="UP001174677">
    <property type="component" value="Chromosome 9"/>
</dbReference>
<comment type="pathway">
    <text evidence="1">Pigment biosynthesis; anthocyanin biosynthesis.</text>
</comment>
<accession>A0ABQ9LW34</accession>